<proteinExistence type="predicted"/>
<organism evidence="3 4">
    <name type="scientific">Candidatus Accumulibacter meliphilus</name>
    <dbReference type="NCBI Taxonomy" id="2211374"/>
    <lineage>
        <taxon>Bacteria</taxon>
        <taxon>Pseudomonadati</taxon>
        <taxon>Pseudomonadota</taxon>
        <taxon>Betaproteobacteria</taxon>
        <taxon>Candidatus Accumulibacter</taxon>
    </lineage>
</organism>
<evidence type="ECO:0000259" key="2">
    <source>
        <dbReference type="Pfam" id="PF07589"/>
    </source>
</evidence>
<dbReference type="InterPro" id="IPR013424">
    <property type="entry name" value="Ice-binding_C"/>
</dbReference>
<dbReference type="NCBIfam" id="TIGR02595">
    <property type="entry name" value="PEP_CTERM"/>
    <property type="match status" value="1"/>
</dbReference>
<dbReference type="AlphaFoldDB" id="A0A369XFH4"/>
<comment type="caution">
    <text evidence="3">The sequence shown here is derived from an EMBL/GenBank/DDBJ whole genome shotgun (WGS) entry which is preliminary data.</text>
</comment>
<evidence type="ECO:0000313" key="4">
    <source>
        <dbReference type="Proteomes" id="UP000253831"/>
    </source>
</evidence>
<dbReference type="Pfam" id="PF07589">
    <property type="entry name" value="PEP-CTERM"/>
    <property type="match status" value="1"/>
</dbReference>
<protein>
    <submittedName>
        <fullName evidence="3">PEP-CTERM sorting domain-containing protein</fullName>
    </submittedName>
</protein>
<feature type="chain" id="PRO_5016852849" evidence="1">
    <location>
        <begin position="27"/>
        <end position="241"/>
    </location>
</feature>
<accession>A0A369XFH4</accession>
<feature type="domain" description="Ice-binding protein C-terminal" evidence="2">
    <location>
        <begin position="212"/>
        <end position="234"/>
    </location>
</feature>
<evidence type="ECO:0000256" key="1">
    <source>
        <dbReference type="SAM" id="SignalP"/>
    </source>
</evidence>
<dbReference type="Proteomes" id="UP000253831">
    <property type="component" value="Unassembled WGS sequence"/>
</dbReference>
<keyword evidence="1" id="KW-0732">Signal</keyword>
<reference evidence="3 4" key="1">
    <citation type="submission" date="2018-05" db="EMBL/GenBank/DDBJ databases">
        <title>Integrated omic analyses show evidence that a Ca. Accumulibacter phosphatis strain performs denitrification under micro-aerobic conditions.</title>
        <authorList>
            <person name="Camejo P.Y."/>
            <person name="Katherine M.D."/>
            <person name="Daniel N.R."/>
        </authorList>
    </citation>
    <scope>NUCLEOTIDE SEQUENCE [LARGE SCALE GENOMIC DNA]</scope>
    <source>
        <strain evidence="3">UW-LDO-IC</strain>
    </source>
</reference>
<evidence type="ECO:0000313" key="3">
    <source>
        <dbReference type="EMBL" id="RDE48851.1"/>
    </source>
</evidence>
<sequence>MKPTSTVLALASVFTLTILNAPQAAAAVVVTPWTQADHVSGSVSEAGSSWNYAFQVHNDSFDNSPYGGGVPIPVIVDWELPYYSDMGISGIYSPSGWNYEIATVGTPNPFTGWSGDADWMTHPDWMNTPFSDVTEVIHWYCDGGEGGPPSANCGIFPDNSIGDFGFAAGFAPTDAPYQSSWDYIIPRRVGDPPFPIQLAPASPCALGNCNDIPEPGTLALLGLGMAAAFGVERRRRRIRTG</sequence>
<dbReference type="EMBL" id="QPGA01000077">
    <property type="protein sequence ID" value="RDE48851.1"/>
    <property type="molecule type" value="Genomic_DNA"/>
</dbReference>
<name>A0A369XFH4_9PROT</name>
<feature type="signal peptide" evidence="1">
    <location>
        <begin position="1"/>
        <end position="26"/>
    </location>
</feature>
<gene>
    <name evidence="3" type="ORF">DVS81_19835</name>
</gene>